<comment type="subcellular location">
    <subcellularLocation>
        <location evidence="1">Nucleus</location>
    </subcellularLocation>
</comment>
<evidence type="ECO:0000256" key="9">
    <source>
        <dbReference type="ARBA" id="ARBA00047583"/>
    </source>
</evidence>
<dbReference type="InterPro" id="IPR046341">
    <property type="entry name" value="SET_dom_sf"/>
</dbReference>
<evidence type="ECO:0000256" key="8">
    <source>
        <dbReference type="ARBA" id="ARBA00047571"/>
    </source>
</evidence>
<dbReference type="SMART" id="SM00258">
    <property type="entry name" value="SAND"/>
    <property type="match status" value="1"/>
</dbReference>
<name>A0A1D2A624_AUXPR</name>
<comment type="catalytic activity">
    <reaction evidence="8">
        <text>L-lysyl(4)-[histone H3] + 3 S-adenosyl-L-methionine = N(6),N(6),N(6)-trimethyl-L-lysyl(4)-[histone H3] + 3 S-adenosyl-L-homocysteine + 3 H(+)</text>
        <dbReference type="Rhea" id="RHEA:60260"/>
        <dbReference type="Rhea" id="RHEA-COMP:15537"/>
        <dbReference type="Rhea" id="RHEA-COMP:15547"/>
        <dbReference type="ChEBI" id="CHEBI:15378"/>
        <dbReference type="ChEBI" id="CHEBI:29969"/>
        <dbReference type="ChEBI" id="CHEBI:57856"/>
        <dbReference type="ChEBI" id="CHEBI:59789"/>
        <dbReference type="ChEBI" id="CHEBI:61961"/>
        <dbReference type="EC" id="2.1.1.354"/>
    </reaction>
</comment>
<dbReference type="SUPFAM" id="SSF82199">
    <property type="entry name" value="SET domain"/>
    <property type="match status" value="1"/>
</dbReference>
<feature type="non-terminal residue" evidence="15">
    <location>
        <position position="1"/>
    </location>
</feature>
<dbReference type="InterPro" id="IPR003616">
    <property type="entry name" value="Post-SET_dom"/>
</dbReference>
<comment type="catalytic activity">
    <reaction evidence="9">
        <text>N(6)-methyl-L-lysyl(4)-[histone H3] + S-adenosyl-L-methionine = N(6),N(6)-dimethyl-L-lysyl(4)-[histone H3] + S-adenosyl-L-homocysteine + H(+)</text>
        <dbReference type="Rhea" id="RHEA:60268"/>
        <dbReference type="Rhea" id="RHEA-COMP:15540"/>
        <dbReference type="Rhea" id="RHEA-COMP:15543"/>
        <dbReference type="ChEBI" id="CHEBI:15378"/>
        <dbReference type="ChEBI" id="CHEBI:57856"/>
        <dbReference type="ChEBI" id="CHEBI:59789"/>
        <dbReference type="ChEBI" id="CHEBI:61929"/>
        <dbReference type="ChEBI" id="CHEBI:61976"/>
    </reaction>
</comment>
<evidence type="ECO:0000256" key="3">
    <source>
        <dbReference type="ARBA" id="ARBA00022603"/>
    </source>
</evidence>
<keyword evidence="6" id="KW-0156">Chromatin regulator</keyword>
<dbReference type="SMART" id="SM00317">
    <property type="entry name" value="SET"/>
    <property type="match status" value="1"/>
</dbReference>
<dbReference type="PROSITE" id="PS50280">
    <property type="entry name" value="SET"/>
    <property type="match status" value="1"/>
</dbReference>
<dbReference type="GO" id="GO:0048188">
    <property type="term" value="C:Set1C/COMPASS complex"/>
    <property type="evidence" value="ECO:0007669"/>
    <property type="project" value="TreeGrafter"/>
</dbReference>
<dbReference type="PANTHER" id="PTHR45814:SF2">
    <property type="entry name" value="HISTONE-LYSINE N-METHYLTRANSFERASE SETD1"/>
    <property type="match status" value="1"/>
</dbReference>
<dbReference type="EC" id="2.1.1.354" evidence="2"/>
<feature type="region of interest" description="Disordered" evidence="11">
    <location>
        <begin position="286"/>
        <end position="444"/>
    </location>
</feature>
<dbReference type="EMBL" id="GDKF01004219">
    <property type="protein sequence ID" value="JAT74403.1"/>
    <property type="molecule type" value="Transcribed_RNA"/>
</dbReference>
<dbReference type="GO" id="GO:0140999">
    <property type="term" value="F:histone H3K4 trimethyltransferase activity"/>
    <property type="evidence" value="ECO:0007669"/>
    <property type="project" value="UniProtKB-EC"/>
</dbReference>
<keyword evidence="7" id="KW-0539">Nucleus</keyword>
<feature type="region of interest" description="Disordered" evidence="11">
    <location>
        <begin position="96"/>
        <end position="150"/>
    </location>
</feature>
<feature type="compositionally biased region" description="Low complexity" evidence="11">
    <location>
        <begin position="139"/>
        <end position="149"/>
    </location>
</feature>
<feature type="compositionally biased region" description="Low complexity" evidence="11">
    <location>
        <begin position="685"/>
        <end position="697"/>
    </location>
</feature>
<dbReference type="CDD" id="cd20404">
    <property type="entry name" value="Tudor_Agenet_AtEML-like"/>
    <property type="match status" value="1"/>
</dbReference>
<evidence type="ECO:0000259" key="13">
    <source>
        <dbReference type="PROSITE" id="PS50864"/>
    </source>
</evidence>
<feature type="compositionally biased region" description="Low complexity" evidence="11">
    <location>
        <begin position="432"/>
        <end position="444"/>
    </location>
</feature>
<dbReference type="Gene3D" id="2.170.270.10">
    <property type="entry name" value="SET domain"/>
    <property type="match status" value="1"/>
</dbReference>
<evidence type="ECO:0000256" key="11">
    <source>
        <dbReference type="SAM" id="MobiDB-lite"/>
    </source>
</evidence>
<evidence type="ECO:0000256" key="4">
    <source>
        <dbReference type="ARBA" id="ARBA00022679"/>
    </source>
</evidence>
<feature type="domain" description="Post-SET" evidence="14">
    <location>
        <begin position="994"/>
        <end position="1010"/>
    </location>
</feature>
<keyword evidence="4" id="KW-0808">Transferase</keyword>
<evidence type="ECO:0000256" key="5">
    <source>
        <dbReference type="ARBA" id="ARBA00022691"/>
    </source>
</evidence>
<dbReference type="InterPro" id="IPR001214">
    <property type="entry name" value="SET_dom"/>
</dbReference>
<feature type="compositionally biased region" description="Acidic residues" evidence="11">
    <location>
        <begin position="352"/>
        <end position="373"/>
    </location>
</feature>
<comment type="catalytic activity">
    <reaction evidence="10">
        <text>N(6),N(6)-dimethyl-L-lysyl(4)-[histone H3] + S-adenosyl-L-methionine = N(6),N(6),N(6)-trimethyl-L-lysyl(4)-[histone H3] + S-adenosyl-L-homocysteine + H(+)</text>
        <dbReference type="Rhea" id="RHEA:60272"/>
        <dbReference type="Rhea" id="RHEA-COMP:15537"/>
        <dbReference type="Rhea" id="RHEA-COMP:15540"/>
        <dbReference type="ChEBI" id="CHEBI:15378"/>
        <dbReference type="ChEBI" id="CHEBI:57856"/>
        <dbReference type="ChEBI" id="CHEBI:59789"/>
        <dbReference type="ChEBI" id="CHEBI:61961"/>
        <dbReference type="ChEBI" id="CHEBI:61976"/>
    </reaction>
</comment>
<dbReference type="InterPro" id="IPR010919">
    <property type="entry name" value="SAND-like_dom_sf"/>
</dbReference>
<evidence type="ECO:0000256" key="7">
    <source>
        <dbReference type="ARBA" id="ARBA00023242"/>
    </source>
</evidence>
<feature type="region of interest" description="Disordered" evidence="11">
    <location>
        <begin position="666"/>
        <end position="714"/>
    </location>
</feature>
<feature type="region of interest" description="Disordered" evidence="11">
    <location>
        <begin position="562"/>
        <end position="595"/>
    </location>
</feature>
<accession>A0A1D2A624</accession>
<sequence>GAGEGVALVSYCARHAPPAPQLAAVKRLDAAEERGDLPDLAAAPPALWNAQPFELAPRCALPRCEAGAARCQAVLRWHRQSHGTGTGVSSTAGFWIPEAPAAPPPGKPGEGPWAPSPRPLSAGGGRGGRGGRGGGRGAGPRASFSRAGAQPGPQALVLEQDPDPVELVPLEEGLLEEITFTCGGRHAVLALRSQRVLYNGQEMAPSRFEVMCGKPDAKKWKMSFWRTDADGEPIESMHDWLSRYGLDRKALDALARNFAAHEAYESHVAGTVALVLEDILLSLGASPYDPSDDDEGSGGKDEASGDEAGEEAAVHDEAQGEQPRAPGQELISGVDEPVPPLAATQQSAAAGEGEEPGVNDEADEDEETDEEVTEAPLEPERGAPSEDRPGAHHMAESGDDEGPQSPAHEASPAASAQEGEDSEGTQPCSPVSGPGTSAGATSAGARAWDALGERGAGEESAGMDVTVQGIEADAFPGEPPAEAKLDPGTLVPSAPVILAGMWVRVYWPDDREWYLGQVVGEDPANPASHRVLYKLDGEEESLDLRAEAAADRLQVLPGSEEAAWPAAHAAQPDERPQAGGLAGPPRPHANPADAPESVEVVCRGLQGTFFPQRLVVRLANGTEVSPTEFERLAGRGAAKKWKSTIRVDRGGGQPGLTVQDWLVRNGLESARPPRPSRGTLETVSRRQAASAGARQGPGAPGSSGGPARDSSVAAKTGHREGCACVICKQTRRGGGHGVGVPGLVRAGAGGGRPAWRARKQAYLRALPHLVSCGGLSHKMHEVPLSRCWTPEDWAGHRVRQALWDRKEGRAPGGGADVLIPGTTTAVVSGGGGGVVLDAPSAPISLGSLVAPARALSLKERLEICDRTEGARLAFGKSGIHGWGMFAKVPIKQDSMVIEYRGDLVRQPLADLREAQYRANGKDCYLFNLDDAIVIDATMCGNWARFTNHSCNPSTYTKILNIDDQPRLVFFARFDIQLGQEVTYNYRFKRGEGEEQLPCYCGAPNCTGFLN</sequence>
<feature type="compositionally biased region" description="Basic and acidic residues" evidence="11">
    <location>
        <begin position="378"/>
        <end position="396"/>
    </location>
</feature>
<protein>
    <recommendedName>
        <fullName evidence="2">[histone H3]-lysine(4) N-trimethyltransferase</fullName>
        <ecNumber evidence="2">2.1.1.354</ecNumber>
    </recommendedName>
</protein>
<feature type="domain" description="SAND" evidence="13">
    <location>
        <begin position="172"/>
        <end position="252"/>
    </location>
</feature>
<dbReference type="GO" id="GO:0003677">
    <property type="term" value="F:DNA binding"/>
    <property type="evidence" value="ECO:0007669"/>
    <property type="project" value="InterPro"/>
</dbReference>
<dbReference type="InterPro" id="IPR044570">
    <property type="entry name" value="Set1-like"/>
</dbReference>
<reference evidence="15" key="1">
    <citation type="submission" date="2015-08" db="EMBL/GenBank/DDBJ databases">
        <authorList>
            <person name="Babu N.S."/>
            <person name="Beckwith C.J."/>
            <person name="Beseler K.G."/>
            <person name="Brison A."/>
            <person name="Carone J.V."/>
            <person name="Caskin T.P."/>
            <person name="Diamond M."/>
            <person name="Durham M.E."/>
            <person name="Foxe J.M."/>
            <person name="Go M."/>
            <person name="Henderson B.A."/>
            <person name="Jones I.B."/>
            <person name="McGettigan J.A."/>
            <person name="Micheletti S.J."/>
            <person name="Nasrallah M.E."/>
            <person name="Ortiz D."/>
            <person name="Piller C.R."/>
            <person name="Privatt S.R."/>
            <person name="Schneider S.L."/>
            <person name="Sharp S."/>
            <person name="Smith T.C."/>
            <person name="Stanton J.D."/>
            <person name="Ullery H.E."/>
            <person name="Wilson R.J."/>
            <person name="Serrano M.G."/>
            <person name="Buck G."/>
            <person name="Lee V."/>
            <person name="Wang Y."/>
            <person name="Carvalho R."/>
            <person name="Voegtly L."/>
            <person name="Shi R."/>
            <person name="Duckworth R."/>
            <person name="Johnson A."/>
            <person name="Loviza R."/>
            <person name="Walstead R."/>
            <person name="Shah Z."/>
            <person name="Kiflezghi M."/>
            <person name="Wade K."/>
            <person name="Ball S.L."/>
            <person name="Bradley K.W."/>
            <person name="Asai D.J."/>
            <person name="Bowman C.A."/>
            <person name="Russell D.A."/>
            <person name="Pope W.H."/>
            <person name="Jacobs-Sera D."/>
            <person name="Hendrix R.W."/>
            <person name="Hatfull G.F."/>
        </authorList>
    </citation>
    <scope>NUCLEOTIDE SEQUENCE</scope>
</reference>
<dbReference type="AlphaFoldDB" id="A0A1D2A624"/>
<evidence type="ECO:0000259" key="12">
    <source>
        <dbReference type="PROSITE" id="PS50280"/>
    </source>
</evidence>
<gene>
    <name evidence="15" type="ORF">g.61957</name>
</gene>
<dbReference type="Gene3D" id="3.10.390.10">
    <property type="entry name" value="SAND domain-like"/>
    <property type="match status" value="1"/>
</dbReference>
<evidence type="ECO:0000313" key="15">
    <source>
        <dbReference type="EMBL" id="JAT74403.1"/>
    </source>
</evidence>
<organism evidence="15">
    <name type="scientific">Auxenochlorella protothecoides</name>
    <name type="common">Green microalga</name>
    <name type="synonym">Chlorella protothecoides</name>
    <dbReference type="NCBI Taxonomy" id="3075"/>
    <lineage>
        <taxon>Eukaryota</taxon>
        <taxon>Viridiplantae</taxon>
        <taxon>Chlorophyta</taxon>
        <taxon>core chlorophytes</taxon>
        <taxon>Trebouxiophyceae</taxon>
        <taxon>Chlorellales</taxon>
        <taxon>Chlorellaceae</taxon>
        <taxon>Auxenochlorella</taxon>
    </lineage>
</organism>
<feature type="compositionally biased region" description="Low complexity" evidence="11">
    <location>
        <begin position="403"/>
        <end position="417"/>
    </location>
</feature>
<dbReference type="SUPFAM" id="SSF63763">
    <property type="entry name" value="SAND domain-like"/>
    <property type="match status" value="2"/>
</dbReference>
<dbReference type="CDD" id="cd10518">
    <property type="entry name" value="SET_SETD1-like"/>
    <property type="match status" value="1"/>
</dbReference>
<evidence type="ECO:0000256" key="6">
    <source>
        <dbReference type="ARBA" id="ARBA00022853"/>
    </source>
</evidence>
<dbReference type="InterPro" id="IPR000770">
    <property type="entry name" value="SAND_dom"/>
</dbReference>
<evidence type="ECO:0000256" key="1">
    <source>
        <dbReference type="ARBA" id="ARBA00004123"/>
    </source>
</evidence>
<dbReference type="Pfam" id="PF00856">
    <property type="entry name" value="SET"/>
    <property type="match status" value="1"/>
</dbReference>
<feature type="domain" description="SET" evidence="12">
    <location>
        <begin position="870"/>
        <end position="986"/>
    </location>
</feature>
<dbReference type="GO" id="GO:0032259">
    <property type="term" value="P:methylation"/>
    <property type="evidence" value="ECO:0007669"/>
    <property type="project" value="UniProtKB-KW"/>
</dbReference>
<evidence type="ECO:0000259" key="14">
    <source>
        <dbReference type="PROSITE" id="PS50868"/>
    </source>
</evidence>
<evidence type="ECO:0000256" key="2">
    <source>
        <dbReference type="ARBA" id="ARBA00012182"/>
    </source>
</evidence>
<dbReference type="PROSITE" id="PS50868">
    <property type="entry name" value="POST_SET"/>
    <property type="match status" value="1"/>
</dbReference>
<keyword evidence="3" id="KW-0489">Methyltransferase</keyword>
<dbReference type="PROSITE" id="PS50864">
    <property type="entry name" value="SAND"/>
    <property type="match status" value="1"/>
</dbReference>
<keyword evidence="5" id="KW-0949">S-adenosyl-L-methionine</keyword>
<evidence type="ECO:0000256" key="10">
    <source>
        <dbReference type="ARBA" id="ARBA00049129"/>
    </source>
</evidence>
<dbReference type="SMART" id="SM00508">
    <property type="entry name" value="PostSET"/>
    <property type="match status" value="2"/>
</dbReference>
<dbReference type="Gene3D" id="2.30.30.140">
    <property type="match status" value="1"/>
</dbReference>
<dbReference type="PANTHER" id="PTHR45814">
    <property type="entry name" value="HISTONE-LYSINE N-METHYLTRANSFERASE SETD1"/>
    <property type="match status" value="1"/>
</dbReference>
<feature type="compositionally biased region" description="Gly residues" evidence="11">
    <location>
        <begin position="122"/>
        <end position="138"/>
    </location>
</feature>
<proteinExistence type="predicted"/>